<keyword evidence="2" id="KW-1185">Reference proteome</keyword>
<sequence>MSNEIRPFEYACDTVGFHIDAQFLIRRSDSKKVDCVFNCAVKNVTQSKKCFCFGYTNTKIIDFVMERRA</sequence>
<organism evidence="1 2">
    <name type="scientific">Hermetia illucens</name>
    <name type="common">Black soldier fly</name>
    <dbReference type="NCBI Taxonomy" id="343691"/>
    <lineage>
        <taxon>Eukaryota</taxon>
        <taxon>Metazoa</taxon>
        <taxon>Ecdysozoa</taxon>
        <taxon>Arthropoda</taxon>
        <taxon>Hexapoda</taxon>
        <taxon>Insecta</taxon>
        <taxon>Pterygota</taxon>
        <taxon>Neoptera</taxon>
        <taxon>Endopterygota</taxon>
        <taxon>Diptera</taxon>
        <taxon>Brachycera</taxon>
        <taxon>Stratiomyomorpha</taxon>
        <taxon>Stratiomyidae</taxon>
        <taxon>Hermetiinae</taxon>
        <taxon>Hermetia</taxon>
    </lineage>
</organism>
<dbReference type="InParanoid" id="A0A7R8YM45"/>
<dbReference type="Proteomes" id="UP000594454">
    <property type="component" value="Chromosome 1"/>
</dbReference>
<accession>A0A7R8YM45</accession>
<reference evidence="1 2" key="1">
    <citation type="submission" date="2020-11" db="EMBL/GenBank/DDBJ databases">
        <authorList>
            <person name="Wallbank WR R."/>
            <person name="Pardo Diaz C."/>
            <person name="Kozak K."/>
            <person name="Martin S."/>
            <person name="Jiggins C."/>
            <person name="Moest M."/>
            <person name="Warren A I."/>
            <person name="Generalovic N T."/>
            <person name="Byers J.R.P. K."/>
            <person name="Montejo-Kovacevich G."/>
            <person name="Yen C E."/>
        </authorList>
    </citation>
    <scope>NUCLEOTIDE SEQUENCE [LARGE SCALE GENOMIC DNA]</scope>
</reference>
<evidence type="ECO:0000313" key="2">
    <source>
        <dbReference type="Proteomes" id="UP000594454"/>
    </source>
</evidence>
<dbReference type="AlphaFoldDB" id="A0A7R8YM45"/>
<name>A0A7R8YM45_HERIL</name>
<protein>
    <submittedName>
        <fullName evidence="1">Uncharacterized protein</fullName>
    </submittedName>
</protein>
<dbReference type="EMBL" id="LR899009">
    <property type="protein sequence ID" value="CAD7078201.1"/>
    <property type="molecule type" value="Genomic_DNA"/>
</dbReference>
<gene>
    <name evidence="1" type="ORF">HERILL_LOCUS1483</name>
</gene>
<proteinExistence type="predicted"/>
<evidence type="ECO:0000313" key="1">
    <source>
        <dbReference type="EMBL" id="CAD7078201.1"/>
    </source>
</evidence>